<keyword evidence="3" id="KW-1185">Reference proteome</keyword>
<gene>
    <name evidence="2" type="ORF">SAMN05216298_1511</name>
</gene>
<dbReference type="RefSeq" id="WP_091045516.1">
    <property type="nucleotide sequence ID" value="NZ_FNGF01000002.1"/>
</dbReference>
<feature type="transmembrane region" description="Helical" evidence="1">
    <location>
        <begin position="107"/>
        <end position="130"/>
    </location>
</feature>
<evidence type="ECO:0000256" key="1">
    <source>
        <dbReference type="SAM" id="Phobius"/>
    </source>
</evidence>
<feature type="transmembrane region" description="Helical" evidence="1">
    <location>
        <begin position="78"/>
        <end position="101"/>
    </location>
</feature>
<dbReference type="AlphaFoldDB" id="A0A1G9F1G5"/>
<accession>A0A1G9F1G5</accession>
<reference evidence="3" key="1">
    <citation type="submission" date="2016-10" db="EMBL/GenBank/DDBJ databases">
        <authorList>
            <person name="Varghese N."/>
            <person name="Submissions S."/>
        </authorList>
    </citation>
    <scope>NUCLEOTIDE SEQUENCE [LARGE SCALE GENOMIC DNA]</scope>
    <source>
        <strain evidence="3">CGMCC 4.3147</strain>
    </source>
</reference>
<sequence>MQPLHEQARVVVGHLVDTRFFTVIVYSRETRRFALTHLAFRRPAAGADVAEAHCGECGRELLVRVRSVADTKRVRGRYLAVALAGAAVAAGAVVFGSLVYLPLADPLGKLVLIAFLAGLPVAGVAGWLWWREDGVRLMSATGDRDREHWRMDAPLPYAARP</sequence>
<organism evidence="2 3">
    <name type="scientific">Glycomyces sambucus</name>
    <dbReference type="NCBI Taxonomy" id="380244"/>
    <lineage>
        <taxon>Bacteria</taxon>
        <taxon>Bacillati</taxon>
        <taxon>Actinomycetota</taxon>
        <taxon>Actinomycetes</taxon>
        <taxon>Glycomycetales</taxon>
        <taxon>Glycomycetaceae</taxon>
        <taxon>Glycomyces</taxon>
    </lineage>
</organism>
<protein>
    <submittedName>
        <fullName evidence="2">Uncharacterized protein</fullName>
    </submittedName>
</protein>
<proteinExistence type="predicted"/>
<name>A0A1G9F1G5_9ACTN</name>
<keyword evidence="1" id="KW-0812">Transmembrane</keyword>
<evidence type="ECO:0000313" key="3">
    <source>
        <dbReference type="Proteomes" id="UP000198662"/>
    </source>
</evidence>
<keyword evidence="1" id="KW-0472">Membrane</keyword>
<dbReference type="STRING" id="380244.SAMN05216298_1511"/>
<dbReference type="OrthoDB" id="9832946at2"/>
<dbReference type="Proteomes" id="UP000198662">
    <property type="component" value="Unassembled WGS sequence"/>
</dbReference>
<keyword evidence="1" id="KW-1133">Transmembrane helix</keyword>
<dbReference type="EMBL" id="FNGF01000002">
    <property type="protein sequence ID" value="SDK82115.1"/>
    <property type="molecule type" value="Genomic_DNA"/>
</dbReference>
<evidence type="ECO:0000313" key="2">
    <source>
        <dbReference type="EMBL" id="SDK82115.1"/>
    </source>
</evidence>